<dbReference type="InParanoid" id="A0A1J7J4F7"/>
<feature type="region of interest" description="Disordered" evidence="1">
    <location>
        <begin position="12"/>
        <end position="31"/>
    </location>
</feature>
<accession>A0A1J7J4F7</accession>
<reference evidence="2 3" key="1">
    <citation type="submission" date="2016-10" db="EMBL/GenBank/DDBJ databases">
        <title>Draft genome sequence of Coniochaeta ligniaria NRRL30616, a lignocellulolytic fungus for bioabatement of inhibitors in plant biomass hydrolysates.</title>
        <authorList>
            <consortium name="DOE Joint Genome Institute"/>
            <person name="Jimenez D.J."/>
            <person name="Hector R.E."/>
            <person name="Riley R."/>
            <person name="Sun H."/>
            <person name="Grigoriev I.V."/>
            <person name="Van Elsas J.D."/>
            <person name="Nichols N.N."/>
        </authorList>
    </citation>
    <scope>NUCLEOTIDE SEQUENCE [LARGE SCALE GENOMIC DNA]</scope>
    <source>
        <strain evidence="2 3">NRRL 30616</strain>
    </source>
</reference>
<dbReference type="Proteomes" id="UP000182658">
    <property type="component" value="Unassembled WGS sequence"/>
</dbReference>
<evidence type="ECO:0000313" key="2">
    <source>
        <dbReference type="EMBL" id="OIW34333.1"/>
    </source>
</evidence>
<organism evidence="2 3">
    <name type="scientific">Coniochaeta ligniaria NRRL 30616</name>
    <dbReference type="NCBI Taxonomy" id="1408157"/>
    <lineage>
        <taxon>Eukaryota</taxon>
        <taxon>Fungi</taxon>
        <taxon>Dikarya</taxon>
        <taxon>Ascomycota</taxon>
        <taxon>Pezizomycotina</taxon>
        <taxon>Sordariomycetes</taxon>
        <taxon>Sordariomycetidae</taxon>
        <taxon>Coniochaetales</taxon>
        <taxon>Coniochaetaceae</taxon>
        <taxon>Coniochaeta</taxon>
    </lineage>
</organism>
<keyword evidence="3" id="KW-1185">Reference proteome</keyword>
<evidence type="ECO:0000313" key="3">
    <source>
        <dbReference type="Proteomes" id="UP000182658"/>
    </source>
</evidence>
<name>A0A1J7J4F7_9PEZI</name>
<dbReference type="EMBL" id="KV875093">
    <property type="protein sequence ID" value="OIW34333.1"/>
    <property type="molecule type" value="Genomic_DNA"/>
</dbReference>
<dbReference type="OrthoDB" id="2129362at2759"/>
<dbReference type="AlphaFoldDB" id="A0A1J7J4F7"/>
<proteinExistence type="predicted"/>
<sequence length="464" mass="51386">MSKHDESQIQFELTRSDSFRHSHSTKSYDSPAREACLGDLGPEVNEFVPVFLPPGTLRKLIFQPCLVKTATSKQQRAELAVSQQRSWPMTELEIDPSEIVSALDAADRKAAAEELEYLEEQTASRLSPQIFPHARSRARDFLEPGLASSGLRFGVEQCTYTTLRIWALTRTYWIFITSGTHRAPEAMARGSSQPLGTSTSVVAEAEILVMKRKRKGKRKMIAAEPKSPLASEAGNVQIARRSANWRSLTQGDNTDYAAKGYGVVVQGRVRSRTSRLVVQSTVLWVIPRTLRSLIHKSHEAADHDDEKLPFIVMIGGPYQYQARGKRYPKTVEQSAQNPMTGKVFAFGFLTIRQPGGSHGFLAVSPYIDDEPAVAPDHCLDDRTKRSGTGPCVLSLPAEQILDAILTTPLTPLPDPEGKVIGSVTIFRANETNPNLNFIWLYATIGAVNQAILLFFDLWGCTLSF</sequence>
<gene>
    <name evidence="2" type="ORF">CONLIGDRAFT_675326</name>
</gene>
<evidence type="ECO:0000256" key="1">
    <source>
        <dbReference type="SAM" id="MobiDB-lite"/>
    </source>
</evidence>
<protein>
    <submittedName>
        <fullName evidence="2">Uncharacterized protein</fullName>
    </submittedName>
</protein>